<proteinExistence type="inferred from homology"/>
<evidence type="ECO:0000313" key="6">
    <source>
        <dbReference type="Proteomes" id="UP000682877"/>
    </source>
</evidence>
<dbReference type="Gene3D" id="1.25.40.10">
    <property type="entry name" value="Tetratricopeptide repeat domain"/>
    <property type="match status" value="3"/>
</dbReference>
<dbReference type="NCBIfam" id="TIGR00756">
    <property type="entry name" value="PPR"/>
    <property type="match status" value="5"/>
</dbReference>
<dbReference type="PANTHER" id="PTHR47926:SF347">
    <property type="entry name" value="PENTATRICOPEPTIDE REPEAT-CONTAINING PROTEIN"/>
    <property type="match status" value="1"/>
</dbReference>
<feature type="repeat" description="PPR" evidence="3">
    <location>
        <begin position="179"/>
        <end position="213"/>
    </location>
</feature>
<keyword evidence="6" id="KW-1185">Reference proteome</keyword>
<evidence type="ECO:0000259" key="4">
    <source>
        <dbReference type="Pfam" id="PF14432"/>
    </source>
</evidence>
<evidence type="ECO:0000256" key="3">
    <source>
        <dbReference type="PROSITE-ProRule" id="PRU00708"/>
    </source>
</evidence>
<dbReference type="InterPro" id="IPR011990">
    <property type="entry name" value="TPR-like_helical_dom_sf"/>
</dbReference>
<dbReference type="Proteomes" id="UP000682877">
    <property type="component" value="Chromosome 7"/>
</dbReference>
<feature type="repeat" description="PPR" evidence="3">
    <location>
        <begin position="412"/>
        <end position="446"/>
    </location>
</feature>
<dbReference type="FunFam" id="1.25.40.10:FF:000325">
    <property type="entry name" value="Pentatricopeptide repeat-containing protein At4g14820"/>
    <property type="match status" value="1"/>
</dbReference>
<dbReference type="InterPro" id="IPR046848">
    <property type="entry name" value="E_motif"/>
</dbReference>
<accession>A0A8S2AUY5</accession>
<dbReference type="InterPro" id="IPR046960">
    <property type="entry name" value="PPR_At4g14850-like_plant"/>
</dbReference>
<dbReference type="Pfam" id="PF13041">
    <property type="entry name" value="PPR_2"/>
    <property type="match status" value="3"/>
</dbReference>
<name>A0A8S2AUY5_ARAAE</name>
<evidence type="ECO:0000313" key="5">
    <source>
        <dbReference type="EMBL" id="CAE6195730.1"/>
    </source>
</evidence>
<sequence>MTLPPPRPSFAVSAANTILEKLSFCKSLNHIKQLHAHILRTVSNHKLNSFLFNLCFSSSSINLSYALNLFSSITPPPESVVFNSLLRDLSRSGEPRATFLFYQRIRHVGGRLDRFSFPPILKAVSKVSALFEGMELHGFAFKIATLADPFVETGLMDMYASCGRIDYARNVFDEMSQRDIVTWNTMIERYCRCGLLDEAFKLFEEMKDSNVMPDEMILCNIVSACGRTGNMRYNRAIYDFLIENDVGMDTHLLTALVTMYAGAGCMDMAMEFFSKMSVRNLFVSTAMVSGYSKAGRLDDARVIFDQTERKDLVCWTTMISAYAESDHPQEALRVFEEMCCSGIKPDVVTMLSVISACVNLGTLDKAKWVHRYTHLNGLESVLPIDNALINMYAKCGGLDAARDVFEKMPTRNVVSWSSMINAFSMHGEASDSLSLFAQMKQENVEPNEVTFVGVLYGCSHSGLVEEGKKIFASMTDEYNITPKIEHYGCMVDLFGRANLLREALEVIESMPMAPNVVIWGSLMSACRVHGELELGELAAKRILKLEPDHDGALVLMSNIYAREHRWDYVRIIRWIMEKKKVFKEKGLSRIDQNGISYEFLIGDKRHKQSNEIYAKLDEVVRKLTLAGYVPDGGSVLVDVEEEEKKDLVLWHSEKLALCFGLMNKEKEEEKGSCVVIRIVKNLRVCEDCHTFFKLVSKVYEREIIVRDRTRFHRYKNGLCSCRDYW</sequence>
<dbReference type="InterPro" id="IPR032867">
    <property type="entry name" value="DYW_dom"/>
</dbReference>
<keyword evidence="2" id="KW-0677">Repeat</keyword>
<dbReference type="GO" id="GO:0008270">
    <property type="term" value="F:zinc ion binding"/>
    <property type="evidence" value="ECO:0007669"/>
    <property type="project" value="InterPro"/>
</dbReference>
<dbReference type="Pfam" id="PF01535">
    <property type="entry name" value="PPR"/>
    <property type="match status" value="3"/>
</dbReference>
<dbReference type="PANTHER" id="PTHR47926">
    <property type="entry name" value="PENTATRICOPEPTIDE REPEAT-CONTAINING PROTEIN"/>
    <property type="match status" value="1"/>
</dbReference>
<dbReference type="GO" id="GO:0003723">
    <property type="term" value="F:RNA binding"/>
    <property type="evidence" value="ECO:0007669"/>
    <property type="project" value="InterPro"/>
</dbReference>
<evidence type="ECO:0000256" key="2">
    <source>
        <dbReference type="ARBA" id="ARBA00022737"/>
    </source>
</evidence>
<protein>
    <recommendedName>
        <fullName evidence="4">DYW domain-containing protein</fullName>
    </recommendedName>
</protein>
<gene>
    <name evidence="5" type="ORF">AARE701A_LOCUS19432</name>
</gene>
<dbReference type="InterPro" id="IPR002885">
    <property type="entry name" value="PPR_rpt"/>
</dbReference>
<dbReference type="GO" id="GO:0009451">
    <property type="term" value="P:RNA modification"/>
    <property type="evidence" value="ECO:0007669"/>
    <property type="project" value="InterPro"/>
</dbReference>
<feature type="repeat" description="PPR" evidence="3">
    <location>
        <begin position="311"/>
        <end position="345"/>
    </location>
</feature>
<dbReference type="EMBL" id="LR999457">
    <property type="protein sequence ID" value="CAE6195730.1"/>
    <property type="molecule type" value="Genomic_DNA"/>
</dbReference>
<feature type="domain" description="DYW" evidence="4">
    <location>
        <begin position="627"/>
        <end position="725"/>
    </location>
</feature>
<dbReference type="FunFam" id="1.25.40.10:FF:000348">
    <property type="entry name" value="Pentatricopeptide repeat-containing protein chloroplastic"/>
    <property type="match status" value="1"/>
</dbReference>
<dbReference type="FunFam" id="1.25.40.10:FF:000427">
    <property type="entry name" value="Pentatricopeptide repeat-containing protein chloroplastic"/>
    <property type="match status" value="1"/>
</dbReference>
<evidence type="ECO:0000256" key="1">
    <source>
        <dbReference type="ARBA" id="ARBA00006643"/>
    </source>
</evidence>
<organism evidence="5 6">
    <name type="scientific">Arabidopsis arenosa</name>
    <name type="common">Sand rock-cress</name>
    <name type="synonym">Cardaminopsis arenosa</name>
    <dbReference type="NCBI Taxonomy" id="38785"/>
    <lineage>
        <taxon>Eukaryota</taxon>
        <taxon>Viridiplantae</taxon>
        <taxon>Streptophyta</taxon>
        <taxon>Embryophyta</taxon>
        <taxon>Tracheophyta</taxon>
        <taxon>Spermatophyta</taxon>
        <taxon>Magnoliopsida</taxon>
        <taxon>eudicotyledons</taxon>
        <taxon>Gunneridae</taxon>
        <taxon>Pentapetalae</taxon>
        <taxon>rosids</taxon>
        <taxon>malvids</taxon>
        <taxon>Brassicales</taxon>
        <taxon>Brassicaceae</taxon>
        <taxon>Camelineae</taxon>
        <taxon>Arabidopsis</taxon>
    </lineage>
</organism>
<dbReference type="Pfam" id="PF20431">
    <property type="entry name" value="E_motif"/>
    <property type="match status" value="1"/>
</dbReference>
<dbReference type="Pfam" id="PF14432">
    <property type="entry name" value="DYW_deaminase"/>
    <property type="match status" value="1"/>
</dbReference>
<feature type="repeat" description="PPR" evidence="3">
    <location>
        <begin position="280"/>
        <end position="310"/>
    </location>
</feature>
<comment type="similarity">
    <text evidence="1">Belongs to the PPR family. PCMP-H subfamily.</text>
</comment>
<reference evidence="5" key="1">
    <citation type="submission" date="2021-01" db="EMBL/GenBank/DDBJ databases">
        <authorList>
            <person name="Bezrukov I."/>
        </authorList>
    </citation>
    <scope>NUCLEOTIDE SEQUENCE</scope>
</reference>
<dbReference type="AlphaFoldDB" id="A0A8S2AUY5"/>
<dbReference type="PROSITE" id="PS51375">
    <property type="entry name" value="PPR"/>
    <property type="match status" value="4"/>
</dbReference>